<proteinExistence type="predicted"/>
<accession>A0A9P7UKK5</accession>
<evidence type="ECO:0000313" key="1">
    <source>
        <dbReference type="EMBL" id="KAG7085893.1"/>
    </source>
</evidence>
<keyword evidence="2" id="KW-1185">Reference proteome</keyword>
<dbReference type="Proteomes" id="UP001049176">
    <property type="component" value="Chromosome 11"/>
</dbReference>
<dbReference type="AlphaFoldDB" id="A0A9P7UKK5"/>
<dbReference type="RefSeq" id="XP_043002364.1">
    <property type="nucleotide sequence ID" value="XM_043160407.1"/>
</dbReference>
<organism evidence="1 2">
    <name type="scientific">Marasmius oreades</name>
    <name type="common">fairy-ring Marasmius</name>
    <dbReference type="NCBI Taxonomy" id="181124"/>
    <lineage>
        <taxon>Eukaryota</taxon>
        <taxon>Fungi</taxon>
        <taxon>Dikarya</taxon>
        <taxon>Basidiomycota</taxon>
        <taxon>Agaricomycotina</taxon>
        <taxon>Agaricomycetes</taxon>
        <taxon>Agaricomycetidae</taxon>
        <taxon>Agaricales</taxon>
        <taxon>Marasmiineae</taxon>
        <taxon>Marasmiaceae</taxon>
        <taxon>Marasmius</taxon>
    </lineage>
</organism>
<reference evidence="1" key="1">
    <citation type="journal article" date="2021" name="Genome Biol. Evol.">
        <title>The assembled and annotated genome of the fairy-ring fungus Marasmius oreades.</title>
        <authorList>
            <person name="Hiltunen M."/>
            <person name="Ament-Velasquez S.L."/>
            <person name="Johannesson H."/>
        </authorList>
    </citation>
    <scope>NUCLEOTIDE SEQUENCE</scope>
    <source>
        <strain evidence="1">03SP1</strain>
    </source>
</reference>
<comment type="caution">
    <text evidence="1">The sequence shown here is derived from an EMBL/GenBank/DDBJ whole genome shotgun (WGS) entry which is preliminary data.</text>
</comment>
<dbReference type="EMBL" id="CM032191">
    <property type="protein sequence ID" value="KAG7085893.1"/>
    <property type="molecule type" value="Genomic_DNA"/>
</dbReference>
<dbReference type="GeneID" id="66072503"/>
<dbReference type="KEGG" id="more:E1B28_003427"/>
<protein>
    <submittedName>
        <fullName evidence="1">Uncharacterized protein</fullName>
    </submittedName>
</protein>
<name>A0A9P7UKK5_9AGAR</name>
<sequence length="142" mass="16167">MVVSLSSHEGNGGGSVDPASAANLILHNNLWLVMISNLQLITLSFSSHGGRSVLTDDFHLVCLDQKTFGDFLFHCLPRRRQQSHFKLGCLHLSERKSHRNPQDIWNLTYHYFVKMYIPRQLHDLVHHGPRGGKKSEKGSFCF</sequence>
<evidence type="ECO:0000313" key="2">
    <source>
        <dbReference type="Proteomes" id="UP001049176"/>
    </source>
</evidence>
<gene>
    <name evidence="1" type="ORF">E1B28_003427</name>
</gene>